<dbReference type="RefSeq" id="WP_092606840.1">
    <property type="nucleotide sequence ID" value="NZ_FNHU01000001.1"/>
</dbReference>
<sequence>MPPAKTRRIDLRATPRQEALIQQAATQTDRTVSEFILSSATMEAERVMTNRRWFTVDDATFERVMQVLDAPLADTSRFERLWNRPSPFGTPIALSEDPGEA</sequence>
<evidence type="ECO:0000256" key="6">
    <source>
        <dbReference type="ARBA" id="ARBA00049988"/>
    </source>
</evidence>
<dbReference type="Gene3D" id="1.20.5.780">
    <property type="entry name" value="Single helix bin"/>
    <property type="match status" value="1"/>
</dbReference>
<evidence type="ECO:0000256" key="2">
    <source>
        <dbReference type="ARBA" id="ARBA00022649"/>
    </source>
</evidence>
<dbReference type="Proteomes" id="UP000199671">
    <property type="component" value="Unassembled WGS sequence"/>
</dbReference>
<dbReference type="GO" id="GO:0003677">
    <property type="term" value="F:DNA binding"/>
    <property type="evidence" value="ECO:0007669"/>
    <property type="project" value="UniProtKB-KW"/>
</dbReference>
<dbReference type="PANTHER" id="PTHR35401">
    <property type="entry name" value="COPG FAMILY HELIX-TURN-HELIX PROTEIN-RELATED-RELATED"/>
    <property type="match status" value="1"/>
</dbReference>
<dbReference type="PANTHER" id="PTHR35401:SF1">
    <property type="entry name" value="CYTOPLASMIC PROTEIN"/>
    <property type="match status" value="1"/>
</dbReference>
<keyword evidence="3" id="KW-0805">Transcription regulation</keyword>
<dbReference type="InterPro" id="IPR010985">
    <property type="entry name" value="Ribbon_hlx_hlx"/>
</dbReference>
<keyword evidence="4" id="KW-0238">DNA-binding</keyword>
<dbReference type="GO" id="GO:0006355">
    <property type="term" value="P:regulation of DNA-templated transcription"/>
    <property type="evidence" value="ECO:0007669"/>
    <property type="project" value="InterPro"/>
</dbReference>
<keyword evidence="1" id="KW-0678">Repressor</keyword>
<dbReference type="OrthoDB" id="574265at2"/>
<keyword evidence="5" id="KW-0804">Transcription</keyword>
<dbReference type="Pfam" id="PF08681">
    <property type="entry name" value="TacA1"/>
    <property type="match status" value="1"/>
</dbReference>
<reference evidence="7 8" key="1">
    <citation type="submission" date="2016-10" db="EMBL/GenBank/DDBJ databases">
        <authorList>
            <person name="de Groot N.N."/>
        </authorList>
    </citation>
    <scope>NUCLEOTIDE SEQUENCE [LARGE SCALE GENOMIC DNA]</scope>
    <source>
        <strain evidence="7 8">KPR-7B</strain>
    </source>
</reference>
<evidence type="ECO:0000313" key="8">
    <source>
        <dbReference type="Proteomes" id="UP000199671"/>
    </source>
</evidence>
<evidence type="ECO:0000256" key="5">
    <source>
        <dbReference type="ARBA" id="ARBA00023163"/>
    </source>
</evidence>
<accession>A0A1G9RTJ6</accession>
<name>A0A1G9RTJ6_9ACTO</name>
<comment type="similarity">
    <text evidence="6">Belongs to the TacA antitoxin family.</text>
</comment>
<keyword evidence="2" id="KW-1277">Toxin-antitoxin system</keyword>
<proteinExistence type="inferred from homology"/>
<evidence type="ECO:0000256" key="3">
    <source>
        <dbReference type="ARBA" id="ARBA00023015"/>
    </source>
</evidence>
<evidence type="ECO:0000313" key="7">
    <source>
        <dbReference type="EMBL" id="SDM26556.1"/>
    </source>
</evidence>
<evidence type="ECO:0000256" key="1">
    <source>
        <dbReference type="ARBA" id="ARBA00022491"/>
    </source>
</evidence>
<gene>
    <name evidence="7" type="ORF">SAMN04487766_101141</name>
</gene>
<evidence type="ECO:0000256" key="4">
    <source>
        <dbReference type="ARBA" id="ARBA00023125"/>
    </source>
</evidence>
<dbReference type="InterPro" id="IPR014795">
    <property type="entry name" value="TacA_1-like"/>
</dbReference>
<organism evidence="7 8">
    <name type="scientific">Actinomyces ruminicola</name>
    <dbReference type="NCBI Taxonomy" id="332524"/>
    <lineage>
        <taxon>Bacteria</taxon>
        <taxon>Bacillati</taxon>
        <taxon>Actinomycetota</taxon>
        <taxon>Actinomycetes</taxon>
        <taxon>Actinomycetales</taxon>
        <taxon>Actinomycetaceae</taxon>
        <taxon>Actinomyces</taxon>
    </lineage>
</organism>
<protein>
    <submittedName>
        <fullName evidence="7">Uncharacterized conserved protein, DUF1778 family</fullName>
    </submittedName>
</protein>
<dbReference type="EMBL" id="FNHU01000001">
    <property type="protein sequence ID" value="SDM26556.1"/>
    <property type="molecule type" value="Genomic_DNA"/>
</dbReference>
<dbReference type="AlphaFoldDB" id="A0A1G9RTJ6"/>
<dbReference type="SUPFAM" id="SSF47598">
    <property type="entry name" value="Ribbon-helix-helix"/>
    <property type="match status" value="1"/>
</dbReference>